<keyword evidence="3" id="KW-1185">Reference proteome</keyword>
<organism evidence="2 3">
    <name type="scientific">Phytophthora citrophthora</name>
    <dbReference type="NCBI Taxonomy" id="4793"/>
    <lineage>
        <taxon>Eukaryota</taxon>
        <taxon>Sar</taxon>
        <taxon>Stramenopiles</taxon>
        <taxon>Oomycota</taxon>
        <taxon>Peronosporomycetes</taxon>
        <taxon>Peronosporales</taxon>
        <taxon>Peronosporaceae</taxon>
        <taxon>Phytophthora</taxon>
    </lineage>
</organism>
<dbReference type="InterPro" id="IPR009003">
    <property type="entry name" value="Peptidase_S1_PA"/>
</dbReference>
<protein>
    <recommendedName>
        <fullName evidence="4">Serine protease</fullName>
    </recommendedName>
</protein>
<reference evidence="2" key="1">
    <citation type="submission" date="2023-08" db="EMBL/GenBank/DDBJ databases">
        <title>Reference Genome Resource for the Citrus Pathogen Phytophthora citrophthora.</title>
        <authorList>
            <person name="Moller H."/>
            <person name="Coetzee B."/>
            <person name="Rose L.J."/>
            <person name="Van Niekerk J.M."/>
        </authorList>
    </citation>
    <scope>NUCLEOTIDE SEQUENCE</scope>
    <source>
        <strain evidence="2">STE-U-9442</strain>
    </source>
</reference>
<comment type="caution">
    <text evidence="2">The sequence shown here is derived from an EMBL/GenBank/DDBJ whole genome shotgun (WGS) entry which is preliminary data.</text>
</comment>
<evidence type="ECO:0000313" key="3">
    <source>
        <dbReference type="Proteomes" id="UP001259832"/>
    </source>
</evidence>
<feature type="signal peptide" evidence="1">
    <location>
        <begin position="1"/>
        <end position="19"/>
    </location>
</feature>
<evidence type="ECO:0000313" key="2">
    <source>
        <dbReference type="EMBL" id="KAK1943216.1"/>
    </source>
</evidence>
<sequence>MRTLLLLLLLSVPQWIVEEIESINRLETSDAVVVLRPLVGEEWSLYSTEKRLPQALEIIQSGAASIAVNFKRIDLFSGDKLVVRDPNGSRSVTVTPANASDSEISNTSPHSLLLRTHPLLIKGGGVVVEYFPSIPTLMLPEAPPSQHDQPVVVLDSYAYVTYAAQVDAESTVGTKDEAKEAVCYRKSQPKMYAKARAVARLMIREQTEVSKGSEQVTNWSFCTGWLIGQDNHLITNHHCIKDAVAVEKKKLPEAFCPMS</sequence>
<dbReference type="AlphaFoldDB" id="A0AAD9GS71"/>
<accession>A0AAD9GS71</accession>
<name>A0AAD9GS71_9STRA</name>
<proteinExistence type="predicted"/>
<dbReference type="PANTHER" id="PTHR36234:SF5">
    <property type="entry name" value="LYSYL ENDOPEPTIDASE"/>
    <property type="match status" value="1"/>
</dbReference>
<dbReference type="SUPFAM" id="SSF50494">
    <property type="entry name" value="Trypsin-like serine proteases"/>
    <property type="match status" value="1"/>
</dbReference>
<gene>
    <name evidence="2" type="ORF">P3T76_004612</name>
</gene>
<feature type="chain" id="PRO_5041974210" description="Serine protease" evidence="1">
    <location>
        <begin position="20"/>
        <end position="259"/>
    </location>
</feature>
<keyword evidence="1" id="KW-0732">Signal</keyword>
<dbReference type="Proteomes" id="UP001259832">
    <property type="component" value="Unassembled WGS sequence"/>
</dbReference>
<dbReference type="EMBL" id="JASMQC010000007">
    <property type="protein sequence ID" value="KAK1943216.1"/>
    <property type="molecule type" value="Genomic_DNA"/>
</dbReference>
<dbReference type="PANTHER" id="PTHR36234">
    <property type="entry name" value="LYSYL ENDOPEPTIDASE"/>
    <property type="match status" value="1"/>
</dbReference>
<evidence type="ECO:0008006" key="4">
    <source>
        <dbReference type="Google" id="ProtNLM"/>
    </source>
</evidence>
<evidence type="ECO:0000256" key="1">
    <source>
        <dbReference type="SAM" id="SignalP"/>
    </source>
</evidence>